<dbReference type="Proteomes" id="UP000295252">
    <property type="component" value="Chromosome II"/>
</dbReference>
<dbReference type="InParanoid" id="A0A068TZJ6"/>
<dbReference type="EMBL" id="HG739090">
    <property type="protein sequence ID" value="CDP01364.1"/>
    <property type="molecule type" value="Genomic_DNA"/>
</dbReference>
<name>A0A068TZJ6_COFCA</name>
<protein>
    <submittedName>
        <fullName evidence="1">Uncharacterized protein</fullName>
    </submittedName>
</protein>
<evidence type="ECO:0000313" key="1">
    <source>
        <dbReference type="EMBL" id="CDP01364.1"/>
    </source>
</evidence>
<proteinExistence type="predicted"/>
<sequence length="74" mass="8444">MIPCKDGLKSYGESSGACFDLWQCQNDPWPLHLLDIPLVPYAELRLSLMPYWFDNLPSLLSTGFEVYICSQTTN</sequence>
<reference evidence="2" key="1">
    <citation type="journal article" date="2014" name="Science">
        <title>The coffee genome provides insight into the convergent evolution of caffeine biosynthesis.</title>
        <authorList>
            <person name="Denoeud F."/>
            <person name="Carretero-Paulet L."/>
            <person name="Dereeper A."/>
            <person name="Droc G."/>
            <person name="Guyot R."/>
            <person name="Pietrella M."/>
            <person name="Zheng C."/>
            <person name="Alberti A."/>
            <person name="Anthony F."/>
            <person name="Aprea G."/>
            <person name="Aury J.M."/>
            <person name="Bento P."/>
            <person name="Bernard M."/>
            <person name="Bocs S."/>
            <person name="Campa C."/>
            <person name="Cenci A."/>
            <person name="Combes M.C."/>
            <person name="Crouzillat D."/>
            <person name="Da Silva C."/>
            <person name="Daddiego L."/>
            <person name="De Bellis F."/>
            <person name="Dussert S."/>
            <person name="Garsmeur O."/>
            <person name="Gayraud T."/>
            <person name="Guignon V."/>
            <person name="Jahn K."/>
            <person name="Jamilloux V."/>
            <person name="Joet T."/>
            <person name="Labadie K."/>
            <person name="Lan T."/>
            <person name="Leclercq J."/>
            <person name="Lepelley M."/>
            <person name="Leroy T."/>
            <person name="Li L.T."/>
            <person name="Librado P."/>
            <person name="Lopez L."/>
            <person name="Munoz A."/>
            <person name="Noel B."/>
            <person name="Pallavicini A."/>
            <person name="Perrotta G."/>
            <person name="Poncet V."/>
            <person name="Pot D."/>
            <person name="Priyono X."/>
            <person name="Rigoreau M."/>
            <person name="Rouard M."/>
            <person name="Rozas J."/>
            <person name="Tranchant-Dubreuil C."/>
            <person name="VanBuren R."/>
            <person name="Zhang Q."/>
            <person name="Andrade A.C."/>
            <person name="Argout X."/>
            <person name="Bertrand B."/>
            <person name="de Kochko A."/>
            <person name="Graziosi G."/>
            <person name="Henry R.J."/>
            <person name="Jayarama X."/>
            <person name="Ming R."/>
            <person name="Nagai C."/>
            <person name="Rounsley S."/>
            <person name="Sankoff D."/>
            <person name="Giuliano G."/>
            <person name="Albert V.A."/>
            <person name="Wincker P."/>
            <person name="Lashermes P."/>
        </authorList>
    </citation>
    <scope>NUCLEOTIDE SEQUENCE [LARGE SCALE GENOMIC DNA]</scope>
    <source>
        <strain evidence="2">cv. DH200-94</strain>
    </source>
</reference>
<organism evidence="1 2">
    <name type="scientific">Coffea canephora</name>
    <name type="common">Robusta coffee</name>
    <dbReference type="NCBI Taxonomy" id="49390"/>
    <lineage>
        <taxon>Eukaryota</taxon>
        <taxon>Viridiplantae</taxon>
        <taxon>Streptophyta</taxon>
        <taxon>Embryophyta</taxon>
        <taxon>Tracheophyta</taxon>
        <taxon>Spermatophyta</taxon>
        <taxon>Magnoliopsida</taxon>
        <taxon>eudicotyledons</taxon>
        <taxon>Gunneridae</taxon>
        <taxon>Pentapetalae</taxon>
        <taxon>asterids</taxon>
        <taxon>lamiids</taxon>
        <taxon>Gentianales</taxon>
        <taxon>Rubiaceae</taxon>
        <taxon>Ixoroideae</taxon>
        <taxon>Gardenieae complex</taxon>
        <taxon>Bertiereae - Coffeeae clade</taxon>
        <taxon>Coffeeae</taxon>
        <taxon>Coffea</taxon>
    </lineage>
</organism>
<keyword evidence="2" id="KW-1185">Reference proteome</keyword>
<dbReference type="AlphaFoldDB" id="A0A068TZJ6"/>
<gene>
    <name evidence="1" type="ORF">GSCOC_T00034974001</name>
</gene>
<dbReference type="Gramene" id="CDP01364">
    <property type="protein sequence ID" value="CDP01364"/>
    <property type="gene ID" value="GSCOC_T00034974001"/>
</dbReference>
<evidence type="ECO:0000313" key="2">
    <source>
        <dbReference type="Proteomes" id="UP000295252"/>
    </source>
</evidence>
<accession>A0A068TZJ6</accession>